<evidence type="ECO:0000313" key="3">
    <source>
        <dbReference type="Proteomes" id="UP001057455"/>
    </source>
</evidence>
<dbReference type="AlphaFoldDB" id="A0A9W5TAW4"/>
<organism evidence="2 3">
    <name type="scientific">Babesia ovis</name>
    <dbReference type="NCBI Taxonomy" id="5869"/>
    <lineage>
        <taxon>Eukaryota</taxon>
        <taxon>Sar</taxon>
        <taxon>Alveolata</taxon>
        <taxon>Apicomplexa</taxon>
        <taxon>Aconoidasida</taxon>
        <taxon>Piroplasmida</taxon>
        <taxon>Babesiidae</taxon>
        <taxon>Babesia</taxon>
    </lineage>
</organism>
<reference evidence="2" key="1">
    <citation type="submission" date="2019-12" db="EMBL/GenBank/DDBJ databases">
        <title>Genome sequence of Babesia ovis.</title>
        <authorList>
            <person name="Yamagishi J."/>
            <person name="Sevinc F."/>
            <person name="Xuan X."/>
        </authorList>
    </citation>
    <scope>NUCLEOTIDE SEQUENCE</scope>
    <source>
        <strain evidence="2">Selcuk</strain>
    </source>
</reference>
<evidence type="ECO:0000256" key="1">
    <source>
        <dbReference type="SAM" id="SignalP"/>
    </source>
</evidence>
<accession>A0A9W5TAW4</accession>
<comment type="caution">
    <text evidence="2">The sequence shown here is derived from an EMBL/GenBank/DDBJ whole genome shotgun (WGS) entry which is preliminary data.</text>
</comment>
<sequence>MLVTRLLFSASFLLAYKGVNGFFYRAIPMYVRNGKLISDDTDIGPSTTTISKKAAGRQCKRMESGVYLVNPYSQHCPIGKTKCGPEFDDSLGKCAMYSGCHTITDETRACTCLPGYFGNPYQQCFRHCETDLDCPSPYAECRQDPGDQLKRCKCRNGCPGDGVICKPTSICKETEEDSVAHRKCLQTGIDVKTYVCDDGFYLDTSNRCQPIVDLDDDRLVSVIANKYVDGSRIDIGKCFSMEVNKETGQSYFYQLNSGDPVVIEEKIKTNGQLLVLFEVKVNDIVAFATLESKPTKLTKLFTISNGLKGCKIDSVIRYNPEGVRVHPTDVHVEVKELDGSHETRQEL</sequence>
<proteinExistence type="predicted"/>
<evidence type="ECO:0000313" key="2">
    <source>
        <dbReference type="EMBL" id="GFE54006.1"/>
    </source>
</evidence>
<feature type="signal peptide" evidence="1">
    <location>
        <begin position="1"/>
        <end position="21"/>
    </location>
</feature>
<dbReference type="Proteomes" id="UP001057455">
    <property type="component" value="Unassembled WGS sequence"/>
</dbReference>
<evidence type="ECO:0008006" key="4">
    <source>
        <dbReference type="Google" id="ProtNLM"/>
    </source>
</evidence>
<keyword evidence="1" id="KW-0732">Signal</keyword>
<feature type="chain" id="PRO_5040720221" description="12D3 antigen" evidence="1">
    <location>
        <begin position="22"/>
        <end position="347"/>
    </location>
</feature>
<dbReference type="EMBL" id="BLIY01000008">
    <property type="protein sequence ID" value="GFE54006.1"/>
    <property type="molecule type" value="Genomic_DNA"/>
</dbReference>
<gene>
    <name evidence="2" type="ORF">BaOVIS_014100</name>
</gene>
<name>A0A9W5TAW4_BABOV</name>
<protein>
    <recommendedName>
        <fullName evidence="4">12D3 antigen</fullName>
    </recommendedName>
</protein>
<keyword evidence="3" id="KW-1185">Reference proteome</keyword>
<dbReference type="OrthoDB" id="4405280at2759"/>